<reference evidence="1" key="1">
    <citation type="journal article" date="2012" name="Science">
        <title>Fermentation, hydrogen, and sulfur metabolism in multiple uncultivated bacterial phyla.</title>
        <authorList>
            <person name="Wrighton K.C."/>
            <person name="Thomas B.C."/>
            <person name="Sharon I."/>
            <person name="Miller C.S."/>
            <person name="Castelle C.J."/>
            <person name="VerBerkmoes N.C."/>
            <person name="Wilkins M.J."/>
            <person name="Hettich R.L."/>
            <person name="Lipton M.S."/>
            <person name="Williams K.H."/>
            <person name="Long P.E."/>
            <person name="Banfield J.F."/>
        </authorList>
    </citation>
    <scope>NUCLEOTIDE SEQUENCE [LARGE SCALE GENOMIC DNA]</scope>
</reference>
<dbReference type="EMBL" id="AMFJ01034025">
    <property type="protein sequence ID" value="EKD30515.1"/>
    <property type="molecule type" value="Genomic_DNA"/>
</dbReference>
<gene>
    <name evidence="1" type="ORF">ACD_78C00025G0003</name>
</gene>
<name>K1XJH1_9BACT</name>
<protein>
    <submittedName>
        <fullName evidence="1">Uncharacterized protein</fullName>
    </submittedName>
</protein>
<evidence type="ECO:0000313" key="1">
    <source>
        <dbReference type="EMBL" id="EKD30515.1"/>
    </source>
</evidence>
<sequence>MSETSSSEVLKRNIKDNNILEFHFRDNKELASSLQQIGQSDLTETDMSFEGSINFENDEYIALVEELEGKGIEEKRKILQQVIRWLIHSLKTEVILSQSPNINELKKKIESEAKEPLTAEYINTLLEKLPGKETNDTIGRSYVFQYLWGKLRANGYMMTIENGSVKLLAKDMNDANLLPFTDTINSYIRAWKIDIHDCVQSIMIGSGTIGEYMETRKVMPTDISNADYIDYLREKYTLSQNFTPSEIEGRNIPTEDKALLLSSMDSNFSKTDIKQVAEKYTEMQTQAKEVFESKTFQSIEKAIGGAPVNVADLAKKVTEDPSILAGKPLTVLAGGIAAIMALGHEKGKWFSLWKGLTRGFMALIALFLGAGMAKEWGMDPKKLAKEVGDMMKREAKTPPVAVVEAPVVIPVVSEKSGEELKLSPSQVRAMEKVNNNEDLKSRIEKHIKIKENEQGKLEDYIRFIHSSDFQNQKLSNLVFTENQEANIFTNSGINALWIIIPPNLSPSLLKRILRTYITGKSYFEAPASWVKEGEKEKQEFIEKHPQETHKDKTIKELIEENKE</sequence>
<accession>K1XJH1</accession>
<organism evidence="1">
    <name type="scientific">uncultured bacterium</name>
    <name type="common">gcode 4</name>
    <dbReference type="NCBI Taxonomy" id="1234023"/>
    <lineage>
        <taxon>Bacteria</taxon>
        <taxon>environmental samples</taxon>
    </lineage>
</organism>
<comment type="caution">
    <text evidence="1">The sequence shown here is derived from an EMBL/GenBank/DDBJ whole genome shotgun (WGS) entry which is preliminary data.</text>
</comment>
<proteinExistence type="predicted"/>
<dbReference type="AlphaFoldDB" id="K1XJH1"/>